<dbReference type="Proteomes" id="UP000295416">
    <property type="component" value="Unassembled WGS sequence"/>
</dbReference>
<feature type="binding site" evidence="14 15">
    <location>
        <position position="103"/>
    </location>
    <ligand>
        <name>a divalent metal cation</name>
        <dbReference type="ChEBI" id="CHEBI:60240"/>
    </ligand>
</feature>
<dbReference type="GO" id="GO:0043137">
    <property type="term" value="P:DNA replication, removal of RNA primer"/>
    <property type="evidence" value="ECO:0007669"/>
    <property type="project" value="TreeGrafter"/>
</dbReference>
<dbReference type="Pfam" id="PF01351">
    <property type="entry name" value="RNase_HII"/>
    <property type="match status" value="1"/>
</dbReference>
<comment type="subcellular location">
    <subcellularLocation>
        <location evidence="4 14">Cytoplasm</location>
    </subcellularLocation>
</comment>
<evidence type="ECO:0000256" key="4">
    <source>
        <dbReference type="ARBA" id="ARBA00004496"/>
    </source>
</evidence>
<evidence type="ECO:0000256" key="10">
    <source>
        <dbReference type="ARBA" id="ARBA00022723"/>
    </source>
</evidence>
<dbReference type="CDD" id="cd06590">
    <property type="entry name" value="RNase_HII_bacteria_HIII_like"/>
    <property type="match status" value="1"/>
</dbReference>
<gene>
    <name evidence="14" type="primary">rnhC</name>
    <name evidence="18" type="ORF">EV207_101100</name>
</gene>
<dbReference type="EC" id="3.1.26.4" evidence="6 14"/>
<evidence type="ECO:0000256" key="16">
    <source>
        <dbReference type="SAM" id="MobiDB-lite"/>
    </source>
</evidence>
<comment type="cofactor">
    <cofactor evidence="2">
        <name>Mg(2+)</name>
        <dbReference type="ChEBI" id="CHEBI:18420"/>
    </cofactor>
</comment>
<dbReference type="PIRSF" id="PIRSF037748">
    <property type="entry name" value="RnhC"/>
    <property type="match status" value="1"/>
</dbReference>
<organism evidence="18 19">
    <name type="scientific">Scopulibacillus darangshiensis</name>
    <dbReference type="NCBI Taxonomy" id="442528"/>
    <lineage>
        <taxon>Bacteria</taxon>
        <taxon>Bacillati</taxon>
        <taxon>Bacillota</taxon>
        <taxon>Bacilli</taxon>
        <taxon>Bacillales</taxon>
        <taxon>Sporolactobacillaceae</taxon>
        <taxon>Scopulibacillus</taxon>
    </lineage>
</organism>
<dbReference type="GO" id="GO:0003723">
    <property type="term" value="F:RNA binding"/>
    <property type="evidence" value="ECO:0007669"/>
    <property type="project" value="UniProtKB-UniRule"/>
</dbReference>
<feature type="region of interest" description="Disordered" evidence="16">
    <location>
        <begin position="70"/>
        <end position="89"/>
    </location>
</feature>
<dbReference type="InterPro" id="IPR004641">
    <property type="entry name" value="RNase_HIII"/>
</dbReference>
<dbReference type="PANTHER" id="PTHR10954">
    <property type="entry name" value="RIBONUCLEASE H2 SUBUNIT A"/>
    <property type="match status" value="1"/>
</dbReference>
<dbReference type="InterPro" id="IPR024567">
    <property type="entry name" value="RNase_HII/HIII_dom"/>
</dbReference>
<keyword evidence="10 14" id="KW-0479">Metal-binding</keyword>
<dbReference type="AlphaFoldDB" id="A0A4R2PCN0"/>
<dbReference type="Gene3D" id="3.30.420.10">
    <property type="entry name" value="Ribonuclease H-like superfamily/Ribonuclease H"/>
    <property type="match status" value="1"/>
</dbReference>
<keyword evidence="8 14" id="KW-0963">Cytoplasm</keyword>
<dbReference type="SUPFAM" id="SSF53098">
    <property type="entry name" value="Ribonuclease H-like"/>
    <property type="match status" value="1"/>
</dbReference>
<evidence type="ECO:0000256" key="15">
    <source>
        <dbReference type="PROSITE-ProRule" id="PRU01319"/>
    </source>
</evidence>
<dbReference type="GO" id="GO:0005737">
    <property type="term" value="C:cytoplasm"/>
    <property type="evidence" value="ECO:0007669"/>
    <property type="project" value="UniProtKB-SubCell"/>
</dbReference>
<comment type="catalytic activity">
    <reaction evidence="1 14 15">
        <text>Endonucleolytic cleavage to 5'-phosphomonoester.</text>
        <dbReference type="EC" id="3.1.26.4"/>
    </reaction>
</comment>
<feature type="binding site" evidence="14 15">
    <location>
        <position position="210"/>
    </location>
    <ligand>
        <name>a divalent metal cation</name>
        <dbReference type="ChEBI" id="CHEBI:60240"/>
    </ligand>
</feature>
<dbReference type="RefSeq" id="WP_132742640.1">
    <property type="nucleotide sequence ID" value="NZ_SLXK01000001.1"/>
</dbReference>
<evidence type="ECO:0000256" key="11">
    <source>
        <dbReference type="ARBA" id="ARBA00022759"/>
    </source>
</evidence>
<dbReference type="EMBL" id="SLXK01000001">
    <property type="protein sequence ID" value="TCP32124.1"/>
    <property type="molecule type" value="Genomic_DNA"/>
</dbReference>
<evidence type="ECO:0000256" key="9">
    <source>
        <dbReference type="ARBA" id="ARBA00022722"/>
    </source>
</evidence>
<evidence type="ECO:0000256" key="3">
    <source>
        <dbReference type="ARBA" id="ARBA00004065"/>
    </source>
</evidence>
<comment type="function">
    <text evidence="3 14">Endonuclease that specifically degrades the RNA of RNA-DNA hybrids.</text>
</comment>
<keyword evidence="12 14" id="KW-0378">Hydrolase</keyword>
<keyword evidence="11 14" id="KW-0255">Endonuclease</keyword>
<dbReference type="OrthoDB" id="9777935at2"/>
<reference evidence="18 19" key="1">
    <citation type="submission" date="2019-03" db="EMBL/GenBank/DDBJ databases">
        <title>Genomic Encyclopedia of Type Strains, Phase IV (KMG-IV): sequencing the most valuable type-strain genomes for metagenomic binning, comparative biology and taxonomic classification.</title>
        <authorList>
            <person name="Goeker M."/>
        </authorList>
    </citation>
    <scope>NUCLEOTIDE SEQUENCE [LARGE SCALE GENOMIC DNA]</scope>
    <source>
        <strain evidence="18 19">DSM 19377</strain>
    </source>
</reference>
<proteinExistence type="inferred from homology"/>
<comment type="cofactor">
    <cofactor evidence="14 15">
        <name>Mn(2+)</name>
        <dbReference type="ChEBI" id="CHEBI:29035"/>
    </cofactor>
    <cofactor evidence="14 15">
        <name>Mg(2+)</name>
        <dbReference type="ChEBI" id="CHEBI:18420"/>
    </cofactor>
    <text evidence="14 15">Manganese or magnesium. Binds 1 divalent metal ion per monomer in the absence of substrate. May bind a second metal ion after substrate binding.</text>
</comment>
<dbReference type="CDD" id="cd14796">
    <property type="entry name" value="RNAse_HIII_N"/>
    <property type="match status" value="1"/>
</dbReference>
<evidence type="ECO:0000256" key="8">
    <source>
        <dbReference type="ARBA" id="ARBA00022490"/>
    </source>
</evidence>
<evidence type="ECO:0000256" key="2">
    <source>
        <dbReference type="ARBA" id="ARBA00001946"/>
    </source>
</evidence>
<feature type="binding site" evidence="14 15">
    <location>
        <position position="102"/>
    </location>
    <ligand>
        <name>a divalent metal cation</name>
        <dbReference type="ChEBI" id="CHEBI:60240"/>
    </ligand>
</feature>
<evidence type="ECO:0000256" key="12">
    <source>
        <dbReference type="ARBA" id="ARBA00022801"/>
    </source>
</evidence>
<protein>
    <recommendedName>
        <fullName evidence="7 14">Ribonuclease HIII</fullName>
        <shortName evidence="14">RNase HIII</shortName>
        <ecNumber evidence="6 14">3.1.26.4</ecNumber>
    </recommendedName>
</protein>
<dbReference type="InterPro" id="IPR001352">
    <property type="entry name" value="RNase_HII/HIII"/>
</dbReference>
<dbReference type="InterPro" id="IPR012295">
    <property type="entry name" value="TBP_dom_sf"/>
</dbReference>
<dbReference type="GO" id="GO:0006298">
    <property type="term" value="P:mismatch repair"/>
    <property type="evidence" value="ECO:0007669"/>
    <property type="project" value="TreeGrafter"/>
</dbReference>
<dbReference type="InterPro" id="IPR036397">
    <property type="entry name" value="RNaseH_sf"/>
</dbReference>
<comment type="similarity">
    <text evidence="5 14">Belongs to the RNase HII family. RnhC subfamily.</text>
</comment>
<dbReference type="GO" id="GO:0004523">
    <property type="term" value="F:RNA-DNA hybrid ribonuclease activity"/>
    <property type="evidence" value="ECO:0007669"/>
    <property type="project" value="UniProtKB-UniRule"/>
</dbReference>
<evidence type="ECO:0000256" key="13">
    <source>
        <dbReference type="ARBA" id="ARBA00022842"/>
    </source>
</evidence>
<evidence type="ECO:0000256" key="7">
    <source>
        <dbReference type="ARBA" id="ARBA00021407"/>
    </source>
</evidence>
<comment type="caution">
    <text evidence="18">The sequence shown here is derived from an EMBL/GenBank/DDBJ whole genome shotgun (WGS) entry which is preliminary data.</text>
</comment>
<keyword evidence="19" id="KW-1185">Reference proteome</keyword>
<dbReference type="Gene3D" id="3.30.310.10">
    <property type="entry name" value="TATA-Binding Protein"/>
    <property type="match status" value="1"/>
</dbReference>
<evidence type="ECO:0000313" key="19">
    <source>
        <dbReference type="Proteomes" id="UP000295416"/>
    </source>
</evidence>
<evidence type="ECO:0000256" key="6">
    <source>
        <dbReference type="ARBA" id="ARBA00012180"/>
    </source>
</evidence>
<accession>A0A4R2PCN0</accession>
<keyword evidence="13 14" id="KW-0460">Magnesium</keyword>
<dbReference type="InterPro" id="IPR012337">
    <property type="entry name" value="RNaseH-like_sf"/>
</dbReference>
<name>A0A4R2PCN0_9BACL</name>
<dbReference type="NCBIfam" id="TIGR00716">
    <property type="entry name" value="rnhC"/>
    <property type="match status" value="1"/>
</dbReference>
<feature type="domain" description="RNase H type-2" evidence="17">
    <location>
        <begin position="96"/>
        <end position="316"/>
    </location>
</feature>
<dbReference type="InterPro" id="IPR024568">
    <property type="entry name" value="RNase_HIII_N"/>
</dbReference>
<evidence type="ECO:0000259" key="17">
    <source>
        <dbReference type="PROSITE" id="PS51975"/>
    </source>
</evidence>
<dbReference type="GO" id="GO:0032299">
    <property type="term" value="C:ribonuclease H2 complex"/>
    <property type="evidence" value="ECO:0007669"/>
    <property type="project" value="TreeGrafter"/>
</dbReference>
<dbReference type="PROSITE" id="PS51975">
    <property type="entry name" value="RNASE_H_2"/>
    <property type="match status" value="1"/>
</dbReference>
<evidence type="ECO:0000256" key="14">
    <source>
        <dbReference type="HAMAP-Rule" id="MF_00053"/>
    </source>
</evidence>
<evidence type="ECO:0000313" key="18">
    <source>
        <dbReference type="EMBL" id="TCP32124.1"/>
    </source>
</evidence>
<dbReference type="Pfam" id="PF11858">
    <property type="entry name" value="DUF3378"/>
    <property type="match status" value="1"/>
</dbReference>
<dbReference type="PANTHER" id="PTHR10954:SF23">
    <property type="entry name" value="RIBONUCLEASE"/>
    <property type="match status" value="1"/>
</dbReference>
<dbReference type="HAMAP" id="MF_00053">
    <property type="entry name" value="RNase_HIII"/>
    <property type="match status" value="1"/>
</dbReference>
<evidence type="ECO:0000256" key="5">
    <source>
        <dbReference type="ARBA" id="ARBA00008378"/>
    </source>
</evidence>
<dbReference type="GO" id="GO:0000287">
    <property type="term" value="F:magnesium ion binding"/>
    <property type="evidence" value="ECO:0007669"/>
    <property type="project" value="UniProtKB-UniRule"/>
</dbReference>
<dbReference type="FunFam" id="3.30.420.10:FF:000047">
    <property type="entry name" value="Ribonuclease HIII"/>
    <property type="match status" value="1"/>
</dbReference>
<keyword evidence="9 14" id="KW-0540">Nuclease</keyword>
<sequence>MGHAVLKMDQSQILKMKAFYKSHLLDKNAPGSLFVAKSGSTTITAYKSGKVLFQGKTAEAEAAKWGTVQATAKGRSKKSRSVSGHNNAPPKNISELAIIGSDEVGTGDYFGPITVAAVFCGPQEKEMFTQIGVRDSKALTDPQIVRMAKTLISHDVIYSLLTLNNEKYNDLQAKGFSQGKMKGILHNQAIGHVISKLEDQQKGYDGILIDQFAMPNVYYSYIKDEKQQIKDRVYFQTKAESYHLSVAAASIIARYAFLNEMDQLSDTISMRLPKGAGSNVDAAAAKVIRDHGEKALYSLAKVHFANTKKAKRLRGQTP</sequence>
<evidence type="ECO:0000256" key="1">
    <source>
        <dbReference type="ARBA" id="ARBA00000077"/>
    </source>
</evidence>